<accession>A0A915I818</accession>
<proteinExistence type="predicted"/>
<evidence type="ECO:0000313" key="1">
    <source>
        <dbReference type="Proteomes" id="UP000887565"/>
    </source>
</evidence>
<dbReference type="WBParaSite" id="nRc.2.0.1.t10309-RA">
    <property type="protein sequence ID" value="nRc.2.0.1.t10309-RA"/>
    <property type="gene ID" value="nRc.2.0.1.g10309"/>
</dbReference>
<sequence length="72" mass="9031">MSCETSPEPNYFTAWLLLHEETKTRVSFLFSLRCEHKNYRMWTLKIYARIMRASNRFEFRWMDRQNKRTYIT</sequence>
<keyword evidence="1" id="KW-1185">Reference proteome</keyword>
<reference evidence="2" key="1">
    <citation type="submission" date="2022-11" db="UniProtKB">
        <authorList>
            <consortium name="WormBaseParasite"/>
        </authorList>
    </citation>
    <scope>IDENTIFICATION</scope>
</reference>
<dbReference type="AlphaFoldDB" id="A0A915I818"/>
<evidence type="ECO:0000313" key="2">
    <source>
        <dbReference type="WBParaSite" id="nRc.2.0.1.t10309-RA"/>
    </source>
</evidence>
<organism evidence="1 2">
    <name type="scientific">Romanomermis culicivorax</name>
    <name type="common">Nematode worm</name>
    <dbReference type="NCBI Taxonomy" id="13658"/>
    <lineage>
        <taxon>Eukaryota</taxon>
        <taxon>Metazoa</taxon>
        <taxon>Ecdysozoa</taxon>
        <taxon>Nematoda</taxon>
        <taxon>Enoplea</taxon>
        <taxon>Dorylaimia</taxon>
        <taxon>Mermithida</taxon>
        <taxon>Mermithoidea</taxon>
        <taxon>Mermithidae</taxon>
        <taxon>Romanomermis</taxon>
    </lineage>
</organism>
<protein>
    <submittedName>
        <fullName evidence="2">Ovule protein</fullName>
    </submittedName>
</protein>
<name>A0A915I818_ROMCU</name>
<dbReference type="Proteomes" id="UP000887565">
    <property type="component" value="Unplaced"/>
</dbReference>